<dbReference type="SMART" id="SM00896">
    <property type="entry name" value="FDX-ACB"/>
    <property type="match status" value="1"/>
</dbReference>
<evidence type="ECO:0000313" key="19">
    <source>
        <dbReference type="Proteomes" id="UP000694553"/>
    </source>
</evidence>
<dbReference type="Gene3D" id="3.30.70.380">
    <property type="entry name" value="Ferrodoxin-fold anticodon-binding domain"/>
    <property type="match status" value="1"/>
</dbReference>
<evidence type="ECO:0000256" key="9">
    <source>
        <dbReference type="ARBA" id="ARBA00022946"/>
    </source>
</evidence>
<dbReference type="Ensembl" id="ENSCMUT00000017332.2">
    <property type="protein sequence ID" value="ENSCMUP00000016144.1"/>
    <property type="gene ID" value="ENSCMUG00000010019.2"/>
</dbReference>
<dbReference type="NCBIfam" id="TIGR00469">
    <property type="entry name" value="pheS_mito"/>
    <property type="match status" value="1"/>
</dbReference>
<dbReference type="PROSITE" id="PS51447">
    <property type="entry name" value="FDX_ACB"/>
    <property type="match status" value="1"/>
</dbReference>
<evidence type="ECO:0000256" key="2">
    <source>
        <dbReference type="ARBA" id="ARBA00008226"/>
    </source>
</evidence>
<dbReference type="GO" id="GO:0000049">
    <property type="term" value="F:tRNA binding"/>
    <property type="evidence" value="ECO:0007669"/>
    <property type="project" value="InterPro"/>
</dbReference>
<evidence type="ECO:0000256" key="14">
    <source>
        <dbReference type="ARBA" id="ARBA00049255"/>
    </source>
</evidence>
<reference evidence="18" key="3">
    <citation type="submission" date="2025-09" db="UniProtKB">
        <authorList>
            <consortium name="Ensembl"/>
        </authorList>
    </citation>
    <scope>IDENTIFICATION</scope>
</reference>
<evidence type="ECO:0000256" key="7">
    <source>
        <dbReference type="ARBA" id="ARBA00022840"/>
    </source>
</evidence>
<evidence type="ECO:0000256" key="12">
    <source>
        <dbReference type="ARBA" id="ARBA00023146"/>
    </source>
</evidence>
<dbReference type="InterPro" id="IPR004530">
    <property type="entry name" value="Phe-tRNA-synth_IIc_mito"/>
</dbReference>
<dbReference type="Pfam" id="PF01409">
    <property type="entry name" value="tRNA-synt_2d"/>
    <property type="match status" value="2"/>
</dbReference>
<keyword evidence="6" id="KW-0547">Nucleotide-binding</keyword>
<proteinExistence type="inferred from homology"/>
<comment type="subunit">
    <text evidence="3">Monomer.</text>
</comment>
<dbReference type="SUPFAM" id="SSF54991">
    <property type="entry name" value="Anticodon-binding domain of PheRS"/>
    <property type="match status" value="1"/>
</dbReference>
<dbReference type="FunFam" id="3.30.930.10:FF:000041">
    <property type="entry name" value="Phenylalanyl-tRNA synthetase 2, mitochondrial"/>
    <property type="match status" value="1"/>
</dbReference>
<dbReference type="InterPro" id="IPR002319">
    <property type="entry name" value="Phenylalanyl-tRNA_Synthase"/>
</dbReference>
<dbReference type="GO" id="GO:0005759">
    <property type="term" value="C:mitochondrial matrix"/>
    <property type="evidence" value="ECO:0007669"/>
    <property type="project" value="UniProtKB-SubCell"/>
</dbReference>
<evidence type="ECO:0000256" key="16">
    <source>
        <dbReference type="ARBA" id="ARBA00073229"/>
    </source>
</evidence>
<feature type="region of interest" description="Disordered" evidence="17">
    <location>
        <begin position="32"/>
        <end position="51"/>
    </location>
</feature>
<dbReference type="SUPFAM" id="SSF55681">
    <property type="entry name" value="Class II aaRS and biotin synthetases"/>
    <property type="match status" value="1"/>
</dbReference>
<dbReference type="PROSITE" id="PS50862">
    <property type="entry name" value="AA_TRNA_LIGASE_II"/>
    <property type="match status" value="1"/>
</dbReference>
<dbReference type="Gene3D" id="3.30.930.10">
    <property type="entry name" value="Bira Bifunctional Protein, Domain 2"/>
    <property type="match status" value="2"/>
</dbReference>
<evidence type="ECO:0000256" key="17">
    <source>
        <dbReference type="SAM" id="MobiDB-lite"/>
    </source>
</evidence>
<evidence type="ECO:0000256" key="15">
    <source>
        <dbReference type="ARBA" id="ARBA00060211"/>
    </source>
</evidence>
<evidence type="ECO:0000313" key="18">
    <source>
        <dbReference type="Ensembl" id="ENSCMUP00000016144.1"/>
    </source>
</evidence>
<name>A0A8C3GZK5_CORMO</name>
<dbReference type="GO" id="GO:0006432">
    <property type="term" value="P:phenylalanyl-tRNA aminoacylation"/>
    <property type="evidence" value="ECO:0007669"/>
    <property type="project" value="InterPro"/>
</dbReference>
<comment type="function">
    <text evidence="15">Is responsible for the charging of tRNA(Phe) with phenylalanine in mitochondrial translation. To a lesser extent, also catalyzes direct attachment of m-Tyr (an oxidized version of Phe) to tRNA(Phe), thereby opening the way for delivery of the misacylated tRNA to the ribosome and incorporation of ROS-damaged amino acid into proteins.</text>
</comment>
<reference evidence="19" key="1">
    <citation type="submission" date="2019-10" db="EMBL/GenBank/DDBJ databases">
        <title>Corvus moneduloides (New Caledonian crow) genome, bCorMon1, primary haplotype.</title>
        <authorList>
            <person name="Rutz C."/>
            <person name="Fungtammasan C."/>
            <person name="Mountcastle J."/>
            <person name="Formenti G."/>
            <person name="Chow W."/>
            <person name="Howe K."/>
            <person name="Steele M.P."/>
            <person name="Fernandes J."/>
            <person name="Gilbert M.T.P."/>
            <person name="Fedrigo O."/>
            <person name="Jarvis E.D."/>
            <person name="Gemmell N."/>
        </authorList>
    </citation>
    <scope>NUCLEOTIDE SEQUENCE [LARGE SCALE GENOMIC DNA]</scope>
</reference>
<evidence type="ECO:0000256" key="3">
    <source>
        <dbReference type="ARBA" id="ARBA00011245"/>
    </source>
</evidence>
<dbReference type="Pfam" id="PF03147">
    <property type="entry name" value="FDX-ACB"/>
    <property type="match status" value="1"/>
</dbReference>
<evidence type="ECO:0000256" key="13">
    <source>
        <dbReference type="ARBA" id="ARBA00031194"/>
    </source>
</evidence>
<keyword evidence="11" id="KW-0496">Mitochondrion</keyword>
<reference evidence="18" key="2">
    <citation type="submission" date="2025-08" db="UniProtKB">
        <authorList>
            <consortium name="Ensembl"/>
        </authorList>
    </citation>
    <scope>IDENTIFICATION</scope>
</reference>
<accession>A0A8C3GZK5</accession>
<evidence type="ECO:0000256" key="4">
    <source>
        <dbReference type="ARBA" id="ARBA00012814"/>
    </source>
</evidence>
<dbReference type="InterPro" id="IPR036690">
    <property type="entry name" value="Fdx_antiC-bd_sf"/>
</dbReference>
<protein>
    <recommendedName>
        <fullName evidence="16">Phenylalanine--tRNA ligase, mitochondrial</fullName>
        <ecNumber evidence="4">6.1.1.20</ecNumber>
    </recommendedName>
    <alternativeName>
        <fullName evidence="13">Phenylalanyl-tRNA synthetase</fullName>
    </alternativeName>
</protein>
<keyword evidence="10" id="KW-0007">Acetylation</keyword>
<dbReference type="GO" id="GO:0005524">
    <property type="term" value="F:ATP binding"/>
    <property type="evidence" value="ECO:0007669"/>
    <property type="project" value="UniProtKB-KW"/>
</dbReference>
<comment type="catalytic activity">
    <reaction evidence="14">
        <text>tRNA(Phe) + L-phenylalanine + ATP = L-phenylalanyl-tRNA(Phe) + AMP + diphosphate + H(+)</text>
        <dbReference type="Rhea" id="RHEA:19413"/>
        <dbReference type="Rhea" id="RHEA-COMP:9668"/>
        <dbReference type="Rhea" id="RHEA-COMP:9699"/>
        <dbReference type="ChEBI" id="CHEBI:15378"/>
        <dbReference type="ChEBI" id="CHEBI:30616"/>
        <dbReference type="ChEBI" id="CHEBI:33019"/>
        <dbReference type="ChEBI" id="CHEBI:58095"/>
        <dbReference type="ChEBI" id="CHEBI:78442"/>
        <dbReference type="ChEBI" id="CHEBI:78531"/>
        <dbReference type="ChEBI" id="CHEBI:456215"/>
        <dbReference type="EC" id="6.1.1.20"/>
    </reaction>
</comment>
<dbReference type="PANTHER" id="PTHR11538:SF41">
    <property type="entry name" value="PHENYLALANINE--TRNA LIGASE, MITOCHONDRIAL"/>
    <property type="match status" value="1"/>
</dbReference>
<keyword evidence="8" id="KW-0648">Protein biosynthesis</keyword>
<evidence type="ECO:0000256" key="10">
    <source>
        <dbReference type="ARBA" id="ARBA00022990"/>
    </source>
</evidence>
<evidence type="ECO:0000256" key="11">
    <source>
        <dbReference type="ARBA" id="ARBA00023128"/>
    </source>
</evidence>
<dbReference type="InterPro" id="IPR006195">
    <property type="entry name" value="aa-tRNA-synth_II"/>
</dbReference>
<dbReference type="Proteomes" id="UP000694553">
    <property type="component" value="Unassembled WGS sequence"/>
</dbReference>
<evidence type="ECO:0000256" key="5">
    <source>
        <dbReference type="ARBA" id="ARBA00022598"/>
    </source>
</evidence>
<dbReference type="EC" id="6.1.1.20" evidence="4"/>
<organism evidence="18 19">
    <name type="scientific">Corvus moneduloides</name>
    <name type="common">New Caledonian crow</name>
    <dbReference type="NCBI Taxonomy" id="1196302"/>
    <lineage>
        <taxon>Eukaryota</taxon>
        <taxon>Metazoa</taxon>
        <taxon>Chordata</taxon>
        <taxon>Craniata</taxon>
        <taxon>Vertebrata</taxon>
        <taxon>Euteleostomi</taxon>
        <taxon>Archelosauria</taxon>
        <taxon>Archosauria</taxon>
        <taxon>Dinosauria</taxon>
        <taxon>Saurischia</taxon>
        <taxon>Theropoda</taxon>
        <taxon>Coelurosauria</taxon>
        <taxon>Aves</taxon>
        <taxon>Neognathae</taxon>
        <taxon>Neoaves</taxon>
        <taxon>Telluraves</taxon>
        <taxon>Australaves</taxon>
        <taxon>Passeriformes</taxon>
        <taxon>Corvoidea</taxon>
        <taxon>Corvidae</taxon>
        <taxon>Corvus</taxon>
    </lineage>
</organism>
<keyword evidence="9" id="KW-0809">Transit peptide</keyword>
<dbReference type="AlphaFoldDB" id="A0A8C3GZK5"/>
<comment type="subcellular location">
    <subcellularLocation>
        <location evidence="1">Mitochondrion matrix</location>
    </subcellularLocation>
</comment>
<evidence type="ECO:0000256" key="8">
    <source>
        <dbReference type="ARBA" id="ARBA00022917"/>
    </source>
</evidence>
<dbReference type="GO" id="GO:0004826">
    <property type="term" value="F:phenylalanine-tRNA ligase activity"/>
    <property type="evidence" value="ECO:0007669"/>
    <property type="project" value="UniProtKB-EC"/>
</dbReference>
<keyword evidence="19" id="KW-1185">Reference proteome</keyword>
<gene>
    <name evidence="18" type="primary">FARS2</name>
</gene>
<keyword evidence="12" id="KW-0030">Aminoacyl-tRNA synthetase</keyword>
<keyword evidence="7" id="KW-0067">ATP-binding</keyword>
<comment type="similarity">
    <text evidence="2">Belongs to the class-II aminoacyl-tRNA synthetase family.</text>
</comment>
<dbReference type="PANTHER" id="PTHR11538">
    <property type="entry name" value="PHENYLALANYL-TRNA SYNTHETASE"/>
    <property type="match status" value="1"/>
</dbReference>
<sequence length="420" mass="48852">MLIVKKLTMAMLWKFMRVAKYSKTALSPKVKVGGIPTHSRHSSSKSVPSDFTASAPCSNTVELLGKSYPQDDYSNVTEKILSKVGKNLHNRKHHPLWLIKEQNHASRRKEDNYYLNRDHMLRAHTSAHQWDLIHSGLDAFLAVGDVYRRDTIDNTHYPVFHQMEGVRLFSCHELFSSIKDGEGLQLFEQGHRTAHKQECHTMEAVRLVEFNLKQVLTKLMTHIFGDGLQVRWVDCYFPFTHPSFEMEINFQGEWMEVLGCGVMEQQLVNSAGAQDKIGWAFGLGLERLAMILYDIPDIRLFWSEDERFLKQFIGPHIWQKIKFQPLSRYPPLINDISFWLPSETYSQNDFYDLVRTIGGDLIEKVVLLDEFAHPKTKKVSHCYRIIYRHPERTLTQDEVHRIHQAIEESAVRELGVEGRF</sequence>
<evidence type="ECO:0000256" key="6">
    <source>
        <dbReference type="ARBA" id="ARBA00022741"/>
    </source>
</evidence>
<dbReference type="FunFam" id="3.30.70.380:FF:000002">
    <property type="entry name" value="phenylalanine--tRNA ligase, mitochondrial"/>
    <property type="match status" value="1"/>
</dbReference>
<evidence type="ECO:0000256" key="1">
    <source>
        <dbReference type="ARBA" id="ARBA00004305"/>
    </source>
</evidence>
<dbReference type="InterPro" id="IPR005121">
    <property type="entry name" value="Fdx_antiC-bd"/>
</dbReference>
<dbReference type="InterPro" id="IPR045864">
    <property type="entry name" value="aa-tRNA-synth_II/BPL/LPL"/>
</dbReference>
<keyword evidence="5" id="KW-0436">Ligase</keyword>